<comment type="caution">
    <text evidence="2">The sequence shown here is derived from an EMBL/GenBank/DDBJ whole genome shotgun (WGS) entry which is preliminary data.</text>
</comment>
<name>A0A938WV50_9BACT</name>
<organism evidence="2 3">
    <name type="scientific">Marseilla massiliensis</name>
    <dbReference type="NCBI Taxonomy" id="1841864"/>
    <lineage>
        <taxon>Bacteria</taxon>
        <taxon>Pseudomonadati</taxon>
        <taxon>Bacteroidota</taxon>
        <taxon>Bacteroidia</taxon>
        <taxon>Bacteroidales</taxon>
        <taxon>Prevotellaceae</taxon>
        <taxon>Marseilla</taxon>
    </lineage>
</organism>
<reference evidence="2" key="1">
    <citation type="submission" date="2020-08" db="EMBL/GenBank/DDBJ databases">
        <authorList>
            <person name="Cejkova D."/>
            <person name="Kubasova T."/>
            <person name="Jahodarova E."/>
            <person name="Rychlik I."/>
        </authorList>
    </citation>
    <scope>NUCLEOTIDE SEQUENCE</scope>
    <source>
        <strain evidence="2">An824</strain>
    </source>
</reference>
<evidence type="ECO:0000256" key="1">
    <source>
        <dbReference type="SAM" id="SignalP"/>
    </source>
</evidence>
<evidence type="ECO:0000313" key="3">
    <source>
        <dbReference type="Proteomes" id="UP000706891"/>
    </source>
</evidence>
<accession>A0A938WV50</accession>
<evidence type="ECO:0000313" key="2">
    <source>
        <dbReference type="EMBL" id="MBM6673845.1"/>
    </source>
</evidence>
<gene>
    <name evidence="2" type="ORF">H6A34_08150</name>
</gene>
<dbReference type="RefSeq" id="WP_021948218.1">
    <property type="nucleotide sequence ID" value="NZ_JACJJG010000039.1"/>
</dbReference>
<proteinExistence type="predicted"/>
<keyword evidence="1" id="KW-0732">Signal</keyword>
<feature type="chain" id="PRO_5036906745" description="Outer membrane protein beta-barrel domain-containing protein" evidence="1">
    <location>
        <begin position="20"/>
        <end position="170"/>
    </location>
</feature>
<protein>
    <recommendedName>
        <fullName evidence="4">Outer membrane protein beta-barrel domain-containing protein</fullName>
    </recommendedName>
</protein>
<keyword evidence="3" id="KW-1185">Reference proteome</keyword>
<sequence>MKKLLMVALFAIVAVGASAQKNFTIWWGGNVADMSGDFDVKSEFKALNIGVSYTAPISDAFDWSAGVGYVTKGCKDWDPGFIQLEGNAAWNFVKGEDAKVGIFTGPYLGFLVAKDDMEETNTVDFGWQGGIAGAWKFLSLKLGYEYGFCNMVKEFDTKPGEFFFRVGVRF</sequence>
<dbReference type="AlphaFoldDB" id="A0A938WV50"/>
<evidence type="ECO:0008006" key="4">
    <source>
        <dbReference type="Google" id="ProtNLM"/>
    </source>
</evidence>
<feature type="signal peptide" evidence="1">
    <location>
        <begin position="1"/>
        <end position="19"/>
    </location>
</feature>
<reference evidence="2" key="2">
    <citation type="journal article" date="2021" name="Sci. Rep.">
        <title>The distribution of antibiotic resistance genes in chicken gut microbiota commensals.</title>
        <authorList>
            <person name="Juricova H."/>
            <person name="Matiasovicova J."/>
            <person name="Kubasova T."/>
            <person name="Cejkova D."/>
            <person name="Rychlik I."/>
        </authorList>
    </citation>
    <scope>NUCLEOTIDE SEQUENCE</scope>
    <source>
        <strain evidence="2">An824</strain>
    </source>
</reference>
<dbReference type="EMBL" id="JACJJG010000039">
    <property type="protein sequence ID" value="MBM6673845.1"/>
    <property type="molecule type" value="Genomic_DNA"/>
</dbReference>
<dbReference type="Proteomes" id="UP000706891">
    <property type="component" value="Unassembled WGS sequence"/>
</dbReference>